<evidence type="ECO:0000313" key="4">
    <source>
        <dbReference type="Proteomes" id="UP000256485"/>
    </source>
</evidence>
<feature type="transmembrane region" description="Helical" evidence="2">
    <location>
        <begin position="27"/>
        <end position="51"/>
    </location>
</feature>
<reference evidence="3 4" key="1">
    <citation type="submission" date="2018-08" db="EMBL/GenBank/DDBJ databases">
        <title>Sequencing the genomes of 1000 actinobacteria strains.</title>
        <authorList>
            <person name="Klenk H.-P."/>
        </authorList>
    </citation>
    <scope>NUCLEOTIDE SEQUENCE [LARGE SCALE GENOMIC DNA]</scope>
    <source>
        <strain evidence="3 4">DSM 22891</strain>
    </source>
</reference>
<accession>A0A3D9VCT5</accession>
<keyword evidence="2" id="KW-1133">Transmembrane helix</keyword>
<keyword evidence="4" id="KW-1185">Reference proteome</keyword>
<feature type="transmembrane region" description="Helical" evidence="2">
    <location>
        <begin position="91"/>
        <end position="109"/>
    </location>
</feature>
<keyword evidence="2" id="KW-0812">Transmembrane</keyword>
<dbReference type="AlphaFoldDB" id="A0A3D9VCT5"/>
<feature type="compositionally biased region" description="Low complexity" evidence="1">
    <location>
        <begin position="1"/>
        <end position="12"/>
    </location>
</feature>
<dbReference type="EMBL" id="QTUC01000001">
    <property type="protein sequence ID" value="REF35111.1"/>
    <property type="molecule type" value="Genomic_DNA"/>
</dbReference>
<evidence type="ECO:0000256" key="2">
    <source>
        <dbReference type="SAM" id="Phobius"/>
    </source>
</evidence>
<dbReference type="Proteomes" id="UP000256485">
    <property type="component" value="Unassembled WGS sequence"/>
</dbReference>
<feature type="region of interest" description="Disordered" evidence="1">
    <location>
        <begin position="1"/>
        <end position="21"/>
    </location>
</feature>
<feature type="transmembrane region" description="Helical" evidence="2">
    <location>
        <begin position="63"/>
        <end position="84"/>
    </location>
</feature>
<dbReference type="RefSeq" id="WP_115848950.1">
    <property type="nucleotide sequence ID" value="NZ_QTUC01000001.1"/>
</dbReference>
<gene>
    <name evidence="3" type="ORF">DFJ64_0482</name>
</gene>
<proteinExistence type="predicted"/>
<dbReference type="OrthoDB" id="3823611at2"/>
<sequence>MTPAANLAAADAVSSTQSPTGPRASLWTLRVIVSLHALFALAQPVLAGAYLNGEFDALSYHGINADLVIFFDMVQFVVAVIYCWAGKGSGLPALLSVALFFAEGLQIGMGYERNLLIHIPLGVGIVVLQLALAVWVWRAKARRPRSWGLRARPSKARAQARPRP</sequence>
<evidence type="ECO:0000256" key="1">
    <source>
        <dbReference type="SAM" id="MobiDB-lite"/>
    </source>
</evidence>
<organism evidence="3 4">
    <name type="scientific">Thermasporomyces composti</name>
    <dbReference type="NCBI Taxonomy" id="696763"/>
    <lineage>
        <taxon>Bacteria</taxon>
        <taxon>Bacillati</taxon>
        <taxon>Actinomycetota</taxon>
        <taxon>Actinomycetes</taxon>
        <taxon>Propionibacteriales</taxon>
        <taxon>Nocardioidaceae</taxon>
        <taxon>Thermasporomyces</taxon>
    </lineage>
</organism>
<protein>
    <submittedName>
        <fullName evidence="3">Uncharacterized protein</fullName>
    </submittedName>
</protein>
<feature type="transmembrane region" description="Helical" evidence="2">
    <location>
        <begin position="115"/>
        <end position="137"/>
    </location>
</feature>
<evidence type="ECO:0000313" key="3">
    <source>
        <dbReference type="EMBL" id="REF35111.1"/>
    </source>
</evidence>
<keyword evidence="2" id="KW-0472">Membrane</keyword>
<comment type="caution">
    <text evidence="3">The sequence shown here is derived from an EMBL/GenBank/DDBJ whole genome shotgun (WGS) entry which is preliminary data.</text>
</comment>
<name>A0A3D9VCT5_THECX</name>